<evidence type="ECO:0000256" key="1">
    <source>
        <dbReference type="SAM" id="MobiDB-lite"/>
    </source>
</evidence>
<feature type="chain" id="PRO_5042588046" evidence="2">
    <location>
        <begin position="19"/>
        <end position="185"/>
    </location>
</feature>
<organism evidence="3 4">
    <name type="scientific">Candidatus Andeanibacterium colombiense</name>
    <dbReference type="NCBI Taxonomy" id="3121345"/>
    <lineage>
        <taxon>Bacteria</taxon>
        <taxon>Pseudomonadati</taxon>
        <taxon>Pseudomonadota</taxon>
        <taxon>Alphaproteobacteria</taxon>
        <taxon>Sphingomonadales</taxon>
        <taxon>Sphingomonadaceae</taxon>
        <taxon>Candidatus Andeanibacterium</taxon>
    </lineage>
</organism>
<feature type="region of interest" description="Disordered" evidence="1">
    <location>
        <begin position="31"/>
        <end position="61"/>
    </location>
</feature>
<dbReference type="KEGG" id="acob:P0Y56_12780"/>
<evidence type="ECO:0000256" key="2">
    <source>
        <dbReference type="SAM" id="SignalP"/>
    </source>
</evidence>
<evidence type="ECO:0000313" key="4">
    <source>
        <dbReference type="Proteomes" id="UP001218362"/>
    </source>
</evidence>
<dbReference type="Proteomes" id="UP001218362">
    <property type="component" value="Chromosome"/>
</dbReference>
<protein>
    <submittedName>
        <fullName evidence="3">Uncharacterized protein</fullName>
    </submittedName>
</protein>
<accession>A0AAJ6BM07</accession>
<reference evidence="3" key="1">
    <citation type="submission" date="2023-03" db="EMBL/GenBank/DDBJ databases">
        <title>Andean soil-derived lignocellulolytic bacterial consortium as a source of novel taxa and putative plastic-active enzymes.</title>
        <authorList>
            <person name="Diaz-Garcia L."/>
            <person name="Chuvochina M."/>
            <person name="Feuerriegel G."/>
            <person name="Bunk B."/>
            <person name="Sproer C."/>
            <person name="Streit W.R."/>
            <person name="Rodriguez L.M."/>
            <person name="Overmann J."/>
            <person name="Jimenez D.J."/>
        </authorList>
    </citation>
    <scope>NUCLEOTIDE SEQUENCE</scope>
    <source>
        <strain evidence="3">MAG 26</strain>
    </source>
</reference>
<sequence>MSFAVALALLFAHGSAQAPVDSDTVTWDAPCPQGQSKCKPWERDWPKTDGPTPYDQSDPKPADDDFAALLTSWRALDSDPAVAWSVLMQEGDMYRIMKSELKRNQPTKGALTFWMRGDHAKNTALKYQHSLWNVTLNCDGKMRYNASTTTKADGSLVEQSDIQSPWLLIRPDTIFQSAESKLCPA</sequence>
<evidence type="ECO:0000313" key="3">
    <source>
        <dbReference type="EMBL" id="WEK45894.1"/>
    </source>
</evidence>
<dbReference type="EMBL" id="CP119316">
    <property type="protein sequence ID" value="WEK45894.1"/>
    <property type="molecule type" value="Genomic_DNA"/>
</dbReference>
<keyword evidence="2" id="KW-0732">Signal</keyword>
<proteinExistence type="predicted"/>
<gene>
    <name evidence="3" type="ORF">P0Y56_12780</name>
</gene>
<dbReference type="AlphaFoldDB" id="A0AAJ6BM07"/>
<feature type="signal peptide" evidence="2">
    <location>
        <begin position="1"/>
        <end position="18"/>
    </location>
</feature>
<name>A0AAJ6BM07_9SPHN</name>